<keyword evidence="4" id="KW-0564">Palmitate</keyword>
<evidence type="ECO:0000256" key="5">
    <source>
        <dbReference type="ARBA" id="ARBA00023288"/>
    </source>
</evidence>
<evidence type="ECO:0000256" key="7">
    <source>
        <dbReference type="SAM" id="SignalP"/>
    </source>
</evidence>
<comment type="caution">
    <text evidence="8">The sequence shown here is derived from an EMBL/GenBank/DDBJ whole genome shotgun (WGS) entry which is preliminary data.</text>
</comment>
<evidence type="ECO:0000256" key="4">
    <source>
        <dbReference type="ARBA" id="ARBA00023139"/>
    </source>
</evidence>
<evidence type="ECO:0000256" key="2">
    <source>
        <dbReference type="ARBA" id="ARBA00022729"/>
    </source>
</evidence>
<organism evidence="8 9">
    <name type="scientific">Paenibacillus mendelii</name>
    <dbReference type="NCBI Taxonomy" id="206163"/>
    <lineage>
        <taxon>Bacteria</taxon>
        <taxon>Bacillati</taxon>
        <taxon>Bacillota</taxon>
        <taxon>Bacilli</taxon>
        <taxon>Bacillales</taxon>
        <taxon>Paenibacillaceae</taxon>
        <taxon>Paenibacillus</taxon>
    </lineage>
</organism>
<dbReference type="EMBL" id="JBHLVF010000034">
    <property type="protein sequence ID" value="MFC0393608.1"/>
    <property type="molecule type" value="Genomic_DNA"/>
</dbReference>
<dbReference type="InterPro" id="IPR050490">
    <property type="entry name" value="Bact_solute-bd_prot1"/>
</dbReference>
<reference evidence="8 9" key="1">
    <citation type="submission" date="2024-09" db="EMBL/GenBank/DDBJ databases">
        <authorList>
            <person name="Sun Q."/>
            <person name="Mori K."/>
        </authorList>
    </citation>
    <scope>NUCLEOTIDE SEQUENCE [LARGE SCALE GENOMIC DNA]</scope>
    <source>
        <strain evidence="8 9">CCM 4839</strain>
    </source>
</reference>
<dbReference type="PANTHER" id="PTHR43649">
    <property type="entry name" value="ARABINOSE-BINDING PROTEIN-RELATED"/>
    <property type="match status" value="1"/>
</dbReference>
<evidence type="ECO:0000256" key="1">
    <source>
        <dbReference type="ARBA" id="ARBA00022475"/>
    </source>
</evidence>
<dbReference type="Proteomes" id="UP001589818">
    <property type="component" value="Unassembled WGS sequence"/>
</dbReference>
<keyword evidence="9" id="KW-1185">Reference proteome</keyword>
<feature type="region of interest" description="Disordered" evidence="6">
    <location>
        <begin position="26"/>
        <end position="48"/>
    </location>
</feature>
<keyword evidence="5" id="KW-0449">Lipoprotein</keyword>
<sequence length="544" mass="61594">MKNRKSRSMIAALALSIALLSGCSSTGNEGNTGSDNKGASDAPKSSVSTEAFNKTGLPIVGKPIKLTMMGAEDMQRNWEDLYFFKGMEADTNIQFDFTTLPSSSYMERKNLAFASNELPDLFFMGGLSSNDEVNYGAQGMLIPLEQLIADYAPTLTKLFQDYPEIRKSITAPDGHIYALPQIADHPRDRFLRLFVNGEWLKKLNISELPKTVDEFYDLLVMFRDKDPNQNGKADEIPLTGDNKLSYIRPIMLSYFGYVSDFIDVSDDKVRFVPVQQGYKNYLTLMNKLYAEKLLDNEIFSQNKAQMTAKGENGLYGVMGNSLPVFGGKEKQVVPHNILDNPQMPPLVSEAGATPIFPERDTIRRGSFAITSANKHPEATIRWLDHLYTEEGYLHAQYGIEGESYRWSDTEPKYIEYIVPEGMLENDFKNMKVSNLGYGFANEALERKFLKSDWLGFVLNDQVGQYIDHGKKAFPLTYFTEEELQRVNAITVDLQTFIEQMEAKIVVGQEPVSKWEDYVQTMNKMGVEELVSIYQASYDRWNSAN</sequence>
<dbReference type="RefSeq" id="WP_204821637.1">
    <property type="nucleotide sequence ID" value="NZ_JANHOF010000008.1"/>
</dbReference>
<proteinExistence type="predicted"/>
<feature type="chain" id="PRO_5047459595" evidence="7">
    <location>
        <begin position="27"/>
        <end position="544"/>
    </location>
</feature>
<dbReference type="PANTHER" id="PTHR43649:SF33">
    <property type="entry name" value="POLYGALACTURONAN_RHAMNOGALACTURONAN-BINDING PROTEIN YTCQ"/>
    <property type="match status" value="1"/>
</dbReference>
<feature type="signal peptide" evidence="7">
    <location>
        <begin position="1"/>
        <end position="26"/>
    </location>
</feature>
<dbReference type="Pfam" id="PF01547">
    <property type="entry name" value="SBP_bac_1"/>
    <property type="match status" value="1"/>
</dbReference>
<dbReference type="PROSITE" id="PS51257">
    <property type="entry name" value="PROKAR_LIPOPROTEIN"/>
    <property type="match status" value="1"/>
</dbReference>
<dbReference type="InterPro" id="IPR006059">
    <property type="entry name" value="SBP"/>
</dbReference>
<accession>A0ABV6JCH4</accession>
<keyword evidence="2 7" id="KW-0732">Signal</keyword>
<keyword evidence="1" id="KW-1003">Cell membrane</keyword>
<gene>
    <name evidence="8" type="ORF">ACFFJ8_19830</name>
</gene>
<keyword evidence="3" id="KW-0472">Membrane</keyword>
<evidence type="ECO:0000256" key="3">
    <source>
        <dbReference type="ARBA" id="ARBA00023136"/>
    </source>
</evidence>
<evidence type="ECO:0000256" key="6">
    <source>
        <dbReference type="SAM" id="MobiDB-lite"/>
    </source>
</evidence>
<evidence type="ECO:0000313" key="8">
    <source>
        <dbReference type="EMBL" id="MFC0393608.1"/>
    </source>
</evidence>
<dbReference type="SUPFAM" id="SSF53850">
    <property type="entry name" value="Periplasmic binding protein-like II"/>
    <property type="match status" value="1"/>
</dbReference>
<dbReference type="Gene3D" id="3.40.190.10">
    <property type="entry name" value="Periplasmic binding protein-like II"/>
    <property type="match status" value="2"/>
</dbReference>
<name>A0ABV6JCH4_9BACL</name>
<protein>
    <submittedName>
        <fullName evidence="8">Extracellular solute-binding protein</fullName>
    </submittedName>
</protein>
<evidence type="ECO:0000313" key="9">
    <source>
        <dbReference type="Proteomes" id="UP001589818"/>
    </source>
</evidence>